<evidence type="ECO:0000256" key="1">
    <source>
        <dbReference type="SAM" id="Phobius"/>
    </source>
</evidence>
<feature type="transmembrane region" description="Helical" evidence="1">
    <location>
        <begin position="209"/>
        <end position="235"/>
    </location>
</feature>
<keyword evidence="1" id="KW-1133">Transmembrane helix</keyword>
<feature type="transmembrane region" description="Helical" evidence="1">
    <location>
        <begin position="111"/>
        <end position="131"/>
    </location>
</feature>
<accession>A0A7J6M692</accession>
<sequence>MSMLLHSDLRSSVEPRGRISFNLRGASLSGIVWNRSMLLEKDRAPNELPYTSDVQQLDVFLSHSWSASGPEKHLSVVMSFYVLFATKIMVLSTLAMTSLTLACSPRWCLDTFIVAFSFTGLLCVLIVAPLLHRRRLIAFLDKCCITEADPIGGVHGISMLSEYVRRSDKLIILWSSDYVDRLWCIYELAVFLETHSIEDVVTVHMKHMLICCVMLTCDFAYIFMSNTLVCLVLLWGEDLYPLRAVRFLMWLVMVVSTAEGAYRVGDEAQEFYQSLKNVDSDQAKCSDRGDEVALKKKIVDSYGSLKNFDAVLRGIWMRPESDNDLPPWLVSETALRVLSLPYILLSCSAIVRILAQQVLYLNEISLSTYPAGVLHDVPIAVVKSLGAMLLLSLVCCRTSLLMVIGSKLASSKGSFLHYVRRCCLVIVSFFVFYNSEELNSLLFDCQMPSQLLISDGGPSGSLQWAFTLSLSLLSTIIVQQTFTSDLPANLR</sequence>
<reference evidence="2 3" key="1">
    <citation type="submission" date="2020-04" db="EMBL/GenBank/DDBJ databases">
        <title>Perkinsus chesapeaki whole genome sequence.</title>
        <authorList>
            <person name="Bogema D.R."/>
        </authorList>
    </citation>
    <scope>NUCLEOTIDE SEQUENCE [LARGE SCALE GENOMIC DNA]</scope>
    <source>
        <strain evidence="2">ATCC PRA-425</strain>
    </source>
</reference>
<dbReference type="AlphaFoldDB" id="A0A7J6M692"/>
<protein>
    <submittedName>
        <fullName evidence="2">Uncharacterized protein</fullName>
    </submittedName>
</protein>
<dbReference type="Proteomes" id="UP000591131">
    <property type="component" value="Unassembled WGS sequence"/>
</dbReference>
<name>A0A7J6M692_PERCH</name>
<comment type="caution">
    <text evidence="2">The sequence shown here is derived from an EMBL/GenBank/DDBJ whole genome shotgun (WGS) entry which is preliminary data.</text>
</comment>
<dbReference type="EMBL" id="JAAPAO010000219">
    <property type="protein sequence ID" value="KAF4667088.1"/>
    <property type="molecule type" value="Genomic_DNA"/>
</dbReference>
<dbReference type="SUPFAM" id="SSF52200">
    <property type="entry name" value="Toll/Interleukin receptor TIR domain"/>
    <property type="match status" value="1"/>
</dbReference>
<dbReference type="OrthoDB" id="412152at2759"/>
<evidence type="ECO:0000313" key="2">
    <source>
        <dbReference type="EMBL" id="KAF4667088.1"/>
    </source>
</evidence>
<dbReference type="InterPro" id="IPR035897">
    <property type="entry name" value="Toll_tir_struct_dom_sf"/>
</dbReference>
<proteinExistence type="predicted"/>
<organism evidence="2 3">
    <name type="scientific">Perkinsus chesapeaki</name>
    <name type="common">Clam parasite</name>
    <name type="synonym">Perkinsus andrewsi</name>
    <dbReference type="NCBI Taxonomy" id="330153"/>
    <lineage>
        <taxon>Eukaryota</taxon>
        <taxon>Sar</taxon>
        <taxon>Alveolata</taxon>
        <taxon>Perkinsozoa</taxon>
        <taxon>Perkinsea</taxon>
        <taxon>Perkinsida</taxon>
        <taxon>Perkinsidae</taxon>
        <taxon>Perkinsus</taxon>
    </lineage>
</organism>
<keyword evidence="3" id="KW-1185">Reference proteome</keyword>
<gene>
    <name evidence="2" type="ORF">FOL47_003739</name>
</gene>
<dbReference type="Gene3D" id="3.40.50.10140">
    <property type="entry name" value="Toll/interleukin-1 receptor homology (TIR) domain"/>
    <property type="match status" value="1"/>
</dbReference>
<keyword evidence="1" id="KW-0472">Membrane</keyword>
<evidence type="ECO:0000313" key="3">
    <source>
        <dbReference type="Proteomes" id="UP000591131"/>
    </source>
</evidence>
<feature type="transmembrane region" description="Helical" evidence="1">
    <location>
        <begin position="80"/>
        <end position="99"/>
    </location>
</feature>
<keyword evidence="1" id="KW-0812">Transmembrane</keyword>